<evidence type="ECO:0000313" key="2">
    <source>
        <dbReference type="Proteomes" id="UP001339911"/>
    </source>
</evidence>
<name>A0ABU7SMZ3_9ACTN</name>
<keyword evidence="2" id="KW-1185">Reference proteome</keyword>
<protein>
    <submittedName>
        <fullName evidence="1">Uncharacterized protein</fullName>
    </submittedName>
</protein>
<sequence length="101" mass="10868">MSRETTAAADGPTTTRPRQRYVVHLTVTSTDLPAAELLARTLARSLRFLPDLVPGETAVAPAGDPALRHPVFCDQPLDGGGRCPLRAGHVNDCLRIDPDDR</sequence>
<reference evidence="1 2" key="1">
    <citation type="submission" date="2024-01" db="EMBL/GenBank/DDBJ databases">
        <title>Genome insights into Plantactinospora veratri sp. nov.</title>
        <authorList>
            <person name="Wang L."/>
        </authorList>
    </citation>
    <scope>NUCLEOTIDE SEQUENCE [LARGE SCALE GENOMIC DNA]</scope>
    <source>
        <strain evidence="1 2">NEAU-FHS4</strain>
    </source>
</reference>
<proteinExistence type="predicted"/>
<comment type="caution">
    <text evidence="1">The sequence shown here is derived from an EMBL/GenBank/DDBJ whole genome shotgun (WGS) entry which is preliminary data.</text>
</comment>
<dbReference type="RefSeq" id="WP_331211281.1">
    <property type="nucleotide sequence ID" value="NZ_JAZGQL010000033.1"/>
</dbReference>
<evidence type="ECO:0000313" key="1">
    <source>
        <dbReference type="EMBL" id="MEE6311280.1"/>
    </source>
</evidence>
<dbReference type="Proteomes" id="UP001339911">
    <property type="component" value="Unassembled WGS sequence"/>
</dbReference>
<accession>A0ABU7SMZ3</accession>
<dbReference type="EMBL" id="JAZGQL010000033">
    <property type="protein sequence ID" value="MEE6311280.1"/>
    <property type="molecule type" value="Genomic_DNA"/>
</dbReference>
<organism evidence="1 2">
    <name type="scientific">Plantactinospora veratri</name>
    <dbReference type="NCBI Taxonomy" id="1436122"/>
    <lineage>
        <taxon>Bacteria</taxon>
        <taxon>Bacillati</taxon>
        <taxon>Actinomycetota</taxon>
        <taxon>Actinomycetes</taxon>
        <taxon>Micromonosporales</taxon>
        <taxon>Micromonosporaceae</taxon>
        <taxon>Plantactinospora</taxon>
    </lineage>
</organism>
<gene>
    <name evidence="1" type="ORF">V1634_31070</name>
</gene>